<feature type="compositionally biased region" description="Polar residues" evidence="1">
    <location>
        <begin position="332"/>
        <end position="366"/>
    </location>
</feature>
<feature type="region of interest" description="Disordered" evidence="1">
    <location>
        <begin position="332"/>
        <end position="420"/>
    </location>
</feature>
<feature type="region of interest" description="Disordered" evidence="1">
    <location>
        <begin position="215"/>
        <end position="239"/>
    </location>
</feature>
<protein>
    <submittedName>
        <fullName evidence="2">Arginine-glutamic acid dipeptide repeats protein</fullName>
    </submittedName>
</protein>
<evidence type="ECO:0000313" key="3">
    <source>
        <dbReference type="Proteomes" id="UP000044841"/>
    </source>
</evidence>
<organism evidence="2 3">
    <name type="scientific">Rhizoctonia solani</name>
    <dbReference type="NCBI Taxonomy" id="456999"/>
    <lineage>
        <taxon>Eukaryota</taxon>
        <taxon>Fungi</taxon>
        <taxon>Dikarya</taxon>
        <taxon>Basidiomycota</taxon>
        <taxon>Agaricomycotina</taxon>
        <taxon>Agaricomycetes</taxon>
        <taxon>Cantharellales</taxon>
        <taxon>Ceratobasidiaceae</taxon>
        <taxon>Rhizoctonia</taxon>
    </lineage>
</organism>
<feature type="compositionally biased region" description="Polar residues" evidence="1">
    <location>
        <begin position="390"/>
        <end position="402"/>
    </location>
</feature>
<accession>A0A0K6FN86</accession>
<feature type="compositionally biased region" description="Pro residues" evidence="1">
    <location>
        <begin position="367"/>
        <end position="378"/>
    </location>
</feature>
<proteinExistence type="predicted"/>
<reference evidence="2 3" key="1">
    <citation type="submission" date="2015-07" db="EMBL/GenBank/DDBJ databases">
        <authorList>
            <person name="Noorani M."/>
        </authorList>
    </citation>
    <scope>NUCLEOTIDE SEQUENCE [LARGE SCALE GENOMIC DNA]</scope>
    <source>
        <strain evidence="2">BBA 69670</strain>
    </source>
</reference>
<gene>
    <name evidence="2" type="ORF">RSOLAG22IIIB_07538</name>
</gene>
<feature type="region of interest" description="Disordered" evidence="1">
    <location>
        <begin position="511"/>
        <end position="536"/>
    </location>
</feature>
<feature type="compositionally biased region" description="Low complexity" evidence="1">
    <location>
        <begin position="631"/>
        <end position="652"/>
    </location>
</feature>
<feature type="region of interest" description="Disordered" evidence="1">
    <location>
        <begin position="460"/>
        <end position="492"/>
    </location>
</feature>
<evidence type="ECO:0000256" key="1">
    <source>
        <dbReference type="SAM" id="MobiDB-lite"/>
    </source>
</evidence>
<name>A0A0K6FN86_9AGAM</name>
<keyword evidence="3" id="KW-1185">Reference proteome</keyword>
<dbReference type="Proteomes" id="UP000044841">
    <property type="component" value="Unassembled WGS sequence"/>
</dbReference>
<evidence type="ECO:0000313" key="2">
    <source>
        <dbReference type="EMBL" id="CUA67696.1"/>
    </source>
</evidence>
<dbReference type="AlphaFoldDB" id="A0A0K6FN86"/>
<dbReference type="EMBL" id="CYGV01000202">
    <property type="protein sequence ID" value="CUA67696.1"/>
    <property type="molecule type" value="Genomic_DNA"/>
</dbReference>
<feature type="region of interest" description="Disordered" evidence="1">
    <location>
        <begin position="631"/>
        <end position="665"/>
    </location>
</feature>
<feature type="compositionally biased region" description="Polar residues" evidence="1">
    <location>
        <begin position="461"/>
        <end position="480"/>
    </location>
</feature>
<sequence length="796" mass="85637">MTFRSSSTRLRAWQAEGFVLRNGAMLSLTEILLSTHPSLRERLGRDFRNVASAYRTRCPLRPCDVLDRKFSIPAPGGALNHEFSFTAPVTRFHFPSTIRFVCEVGHQFKVARERRPWPDRKYPCSLICLYARRPRQLSTRSRSLAKEALAAKRANNEKRSYAQVVKTRPQPAGESTFRARVVLEPTLRELTSNDPNGRNAAANPYLEHIAVRDARGPHRTPSPASPPVDHVSPVPEALGSAVPPPAAISSETGPIATTSQGGNAWPGITIGQNVGEVVRSRFAGQGRTTRGPRNVNATIRVAPPLRRTDVDTIVPGTPRPQRPVTHVLSLSQPAPNTHTVAHGPTNNTAGAPTHPQTNLGRVTLSQPLPPPTMSPPGPRVRKPRLPRNGQPASQSNTSSSGPIVTPTPTPSGAMAATSTTRNQVQGNTVCAQTVHTAFNFGAANLSSNASVPIRYKLQATRKPNSQPGRHIPSSMQQPSLSPGPNPFYVPTTRQAPHQSALFDQSARAAPTTLQAPPAPPMADRPMITAQNPAPAHRHAEPSAQLARFDTSAVPPAQSQVIVAQPPLAPTRPSVLLQPQTQAPSYVEYALQRAPVAQYPPAPQPTHAPQFLAPQVAQPQVDYLVAPNFSSQPLAPATQPLQQQQPAGQQAPLGPAPPMEVGGVDGDQDEQAAAAHAVGAGLPGDGPNLPVFRPSTISSYPHEIQPVVKSFVAFFRVWNFATGSYEYKSPNPNDLTPSRDEMALQCWNLANEKHGTVIAFDPEFIKAADAAVCALRSVSKSYLVPAVHHFYGFRVGD</sequence>